<gene>
    <name evidence="1" type="ORF">DEO72_LG1g2157</name>
</gene>
<name>A0A4D6KM16_VIGUN</name>
<proteinExistence type="predicted"/>
<keyword evidence="2" id="KW-1185">Reference proteome</keyword>
<accession>A0A4D6KM16</accession>
<evidence type="ECO:0000313" key="2">
    <source>
        <dbReference type="Proteomes" id="UP000501690"/>
    </source>
</evidence>
<evidence type="ECO:0000313" key="1">
    <source>
        <dbReference type="EMBL" id="QCD78522.1"/>
    </source>
</evidence>
<reference evidence="1 2" key="1">
    <citation type="submission" date="2019-04" db="EMBL/GenBank/DDBJ databases">
        <title>An improved genome assembly and genetic linkage map for asparagus bean, Vigna unguiculata ssp. sesquipedialis.</title>
        <authorList>
            <person name="Xia Q."/>
            <person name="Zhang R."/>
            <person name="Dong Y."/>
        </authorList>
    </citation>
    <scope>NUCLEOTIDE SEQUENCE [LARGE SCALE GENOMIC DNA]</scope>
    <source>
        <tissue evidence="1">Leaf</tissue>
    </source>
</reference>
<dbReference type="EMBL" id="CP039345">
    <property type="protein sequence ID" value="QCD78522.1"/>
    <property type="molecule type" value="Genomic_DNA"/>
</dbReference>
<dbReference type="AlphaFoldDB" id="A0A4D6KM16"/>
<protein>
    <submittedName>
        <fullName evidence="1">Uncharacterized protein</fullName>
    </submittedName>
</protein>
<organism evidence="1 2">
    <name type="scientific">Vigna unguiculata</name>
    <name type="common">Cowpea</name>
    <dbReference type="NCBI Taxonomy" id="3917"/>
    <lineage>
        <taxon>Eukaryota</taxon>
        <taxon>Viridiplantae</taxon>
        <taxon>Streptophyta</taxon>
        <taxon>Embryophyta</taxon>
        <taxon>Tracheophyta</taxon>
        <taxon>Spermatophyta</taxon>
        <taxon>Magnoliopsida</taxon>
        <taxon>eudicotyledons</taxon>
        <taxon>Gunneridae</taxon>
        <taxon>Pentapetalae</taxon>
        <taxon>rosids</taxon>
        <taxon>fabids</taxon>
        <taxon>Fabales</taxon>
        <taxon>Fabaceae</taxon>
        <taxon>Papilionoideae</taxon>
        <taxon>50 kb inversion clade</taxon>
        <taxon>NPAAA clade</taxon>
        <taxon>indigoferoid/millettioid clade</taxon>
        <taxon>Phaseoleae</taxon>
        <taxon>Vigna</taxon>
    </lineage>
</organism>
<dbReference type="Proteomes" id="UP000501690">
    <property type="component" value="Linkage Group LG1"/>
</dbReference>
<sequence>MVAWMALQCVKEEDAWWCSLLLRTELRVLARRCESTSGGARSCDGGENDAGAVERAWFRCCAMAAEAAAIVVREEEELAGGSRVCRCSGEDGGGAAVRTKMVDNGRRWRRDDGGAAEKMIASGTAGWFVMAVASLAMV</sequence>